<dbReference type="EMBL" id="VSRR010002015">
    <property type="protein sequence ID" value="MPC29099.1"/>
    <property type="molecule type" value="Genomic_DNA"/>
</dbReference>
<evidence type="ECO:0000313" key="2">
    <source>
        <dbReference type="EMBL" id="MPC29099.1"/>
    </source>
</evidence>
<evidence type="ECO:0000313" key="3">
    <source>
        <dbReference type="Proteomes" id="UP000324222"/>
    </source>
</evidence>
<dbReference type="AlphaFoldDB" id="A0A5B7E6Q5"/>
<accession>A0A5B7E6Q5</accession>
<comment type="caution">
    <text evidence="2">The sequence shown here is derived from an EMBL/GenBank/DDBJ whole genome shotgun (WGS) entry which is preliminary data.</text>
</comment>
<keyword evidence="3" id="KW-1185">Reference proteome</keyword>
<gene>
    <name evidence="2" type="ORF">E2C01_022317</name>
</gene>
<dbReference type="Proteomes" id="UP000324222">
    <property type="component" value="Unassembled WGS sequence"/>
</dbReference>
<reference evidence="2 3" key="1">
    <citation type="submission" date="2019-05" db="EMBL/GenBank/DDBJ databases">
        <title>Another draft genome of Portunus trituberculatus and its Hox gene families provides insights of decapod evolution.</title>
        <authorList>
            <person name="Jeong J.-H."/>
            <person name="Song I."/>
            <person name="Kim S."/>
            <person name="Choi T."/>
            <person name="Kim D."/>
            <person name="Ryu S."/>
            <person name="Kim W."/>
        </authorList>
    </citation>
    <scope>NUCLEOTIDE SEQUENCE [LARGE SCALE GENOMIC DNA]</scope>
    <source>
        <tissue evidence="2">Muscle</tissue>
    </source>
</reference>
<feature type="region of interest" description="Disordered" evidence="1">
    <location>
        <begin position="99"/>
        <end position="129"/>
    </location>
</feature>
<protein>
    <submittedName>
        <fullName evidence="2">Uncharacterized protein</fullName>
    </submittedName>
</protein>
<proteinExistence type="predicted"/>
<name>A0A5B7E6Q5_PORTR</name>
<sequence>MYNIEKVSGDKILSACLRDTLTSKFIAEIEIHHEISIRLGCRLSPFISHRVAASPRLDKHGGGEGREGDVREGASLPATVDHGVWECYQGPEGAIKGGGAVATWGGREGEQGAGAEGRKGGLSDEAGGS</sequence>
<evidence type="ECO:0000256" key="1">
    <source>
        <dbReference type="SAM" id="MobiDB-lite"/>
    </source>
</evidence>
<organism evidence="2 3">
    <name type="scientific">Portunus trituberculatus</name>
    <name type="common">Swimming crab</name>
    <name type="synonym">Neptunus trituberculatus</name>
    <dbReference type="NCBI Taxonomy" id="210409"/>
    <lineage>
        <taxon>Eukaryota</taxon>
        <taxon>Metazoa</taxon>
        <taxon>Ecdysozoa</taxon>
        <taxon>Arthropoda</taxon>
        <taxon>Crustacea</taxon>
        <taxon>Multicrustacea</taxon>
        <taxon>Malacostraca</taxon>
        <taxon>Eumalacostraca</taxon>
        <taxon>Eucarida</taxon>
        <taxon>Decapoda</taxon>
        <taxon>Pleocyemata</taxon>
        <taxon>Brachyura</taxon>
        <taxon>Eubrachyura</taxon>
        <taxon>Portunoidea</taxon>
        <taxon>Portunidae</taxon>
        <taxon>Portuninae</taxon>
        <taxon>Portunus</taxon>
    </lineage>
</organism>